<comment type="caution">
    <text evidence="8">The sequence shown here is derived from an EMBL/GenBank/DDBJ whole genome shotgun (WGS) entry which is preliminary data.</text>
</comment>
<evidence type="ECO:0000256" key="2">
    <source>
        <dbReference type="ARBA" id="ARBA00022475"/>
    </source>
</evidence>
<evidence type="ECO:0000256" key="4">
    <source>
        <dbReference type="ARBA" id="ARBA00022989"/>
    </source>
</evidence>
<dbReference type="PANTHER" id="PTHR32322:SF18">
    <property type="entry name" value="S-ADENOSYLMETHIONINE_S-ADENOSYLHOMOCYSTEINE TRANSPORTER"/>
    <property type="match status" value="1"/>
</dbReference>
<dbReference type="RefSeq" id="WP_087631307.1">
    <property type="nucleotide sequence ID" value="NZ_FCNZ02000012.1"/>
</dbReference>
<dbReference type="InterPro" id="IPR000620">
    <property type="entry name" value="EamA_dom"/>
</dbReference>
<dbReference type="InterPro" id="IPR050638">
    <property type="entry name" value="AA-Vitamin_Transporters"/>
</dbReference>
<feature type="transmembrane region" description="Helical" evidence="6">
    <location>
        <begin position="187"/>
        <end position="206"/>
    </location>
</feature>
<proteinExistence type="predicted"/>
<evidence type="ECO:0000313" key="8">
    <source>
        <dbReference type="EMBL" id="SAL59678.1"/>
    </source>
</evidence>
<evidence type="ECO:0000256" key="6">
    <source>
        <dbReference type="SAM" id="Phobius"/>
    </source>
</evidence>
<feature type="transmembrane region" description="Helical" evidence="6">
    <location>
        <begin position="12"/>
        <end position="29"/>
    </location>
</feature>
<name>A0A158ISY9_9BURK</name>
<dbReference type="GO" id="GO:0005886">
    <property type="term" value="C:plasma membrane"/>
    <property type="evidence" value="ECO:0007669"/>
    <property type="project" value="UniProtKB-SubCell"/>
</dbReference>
<feature type="domain" description="EamA" evidence="7">
    <location>
        <begin position="157"/>
        <end position="290"/>
    </location>
</feature>
<organism evidence="8 9">
    <name type="scientific">Caballeronia telluris</name>
    <dbReference type="NCBI Taxonomy" id="326475"/>
    <lineage>
        <taxon>Bacteria</taxon>
        <taxon>Pseudomonadati</taxon>
        <taxon>Pseudomonadota</taxon>
        <taxon>Betaproteobacteria</taxon>
        <taxon>Burkholderiales</taxon>
        <taxon>Burkholderiaceae</taxon>
        <taxon>Caballeronia</taxon>
    </lineage>
</organism>
<keyword evidence="5 6" id="KW-0472">Membrane</keyword>
<evidence type="ECO:0000256" key="1">
    <source>
        <dbReference type="ARBA" id="ARBA00004651"/>
    </source>
</evidence>
<dbReference type="STRING" id="326475.AWB66_03361"/>
<dbReference type="EMBL" id="FCNZ02000012">
    <property type="protein sequence ID" value="SAL59678.1"/>
    <property type="molecule type" value="Genomic_DNA"/>
</dbReference>
<evidence type="ECO:0000313" key="9">
    <source>
        <dbReference type="Proteomes" id="UP000054717"/>
    </source>
</evidence>
<sequence length="301" mass="31609">MTHSTTRSRWPGLIFLFVTAVGWALNWPAMKVLLKQWPPLFSRGVAGVAAALLLGAIATAIGENTRISRQVMPRVVLAACTNVFAWMGFSTLSMKWLSVSEGALLVYTMPVWAMLLAWPIQSRRPTRRGFAALALALAGVVVLLGGHGIAFDAGKLAGIGFALSAAVLFALGTVVARTAVPVAPVTLVAWQVGIGCVPMVIAGLLFEHPDFAALKANGWAVLVYMALVPMGVCYLAWFATLRYLPPEVASIGMLLVPIMGIVAAAIALGEPLGAREAAAMALTLSGVGLALRRPDAPSRGE</sequence>
<feature type="transmembrane region" description="Helical" evidence="6">
    <location>
        <begin position="156"/>
        <end position="175"/>
    </location>
</feature>
<keyword evidence="2" id="KW-1003">Cell membrane</keyword>
<accession>A0A158ISY9</accession>
<feature type="transmembrane region" description="Helical" evidence="6">
    <location>
        <begin position="130"/>
        <end position="150"/>
    </location>
</feature>
<feature type="transmembrane region" description="Helical" evidence="6">
    <location>
        <begin position="99"/>
        <end position="118"/>
    </location>
</feature>
<dbReference type="Proteomes" id="UP000054717">
    <property type="component" value="Unassembled WGS sequence"/>
</dbReference>
<dbReference type="Pfam" id="PF00892">
    <property type="entry name" value="EamA"/>
    <property type="match status" value="2"/>
</dbReference>
<keyword evidence="9" id="KW-1185">Reference proteome</keyword>
<evidence type="ECO:0000256" key="5">
    <source>
        <dbReference type="ARBA" id="ARBA00023136"/>
    </source>
</evidence>
<dbReference type="SUPFAM" id="SSF103481">
    <property type="entry name" value="Multidrug resistance efflux transporter EmrE"/>
    <property type="match status" value="2"/>
</dbReference>
<comment type="subcellular location">
    <subcellularLocation>
        <location evidence="1">Cell membrane</location>
        <topology evidence="1">Multi-pass membrane protein</topology>
    </subcellularLocation>
</comment>
<gene>
    <name evidence="8" type="ORF">AWB66_03361</name>
</gene>
<keyword evidence="3 6" id="KW-0812">Transmembrane</keyword>
<feature type="transmembrane region" description="Helical" evidence="6">
    <location>
        <begin position="218"/>
        <end position="241"/>
    </location>
</feature>
<keyword evidence="4 6" id="KW-1133">Transmembrane helix</keyword>
<protein>
    <submittedName>
        <fullName evidence="8">Multidrug DMT transporter permease</fullName>
    </submittedName>
</protein>
<feature type="transmembrane region" description="Helical" evidence="6">
    <location>
        <begin position="41"/>
        <end position="62"/>
    </location>
</feature>
<feature type="transmembrane region" description="Helical" evidence="6">
    <location>
        <begin position="248"/>
        <end position="268"/>
    </location>
</feature>
<evidence type="ECO:0000259" key="7">
    <source>
        <dbReference type="Pfam" id="PF00892"/>
    </source>
</evidence>
<evidence type="ECO:0000256" key="3">
    <source>
        <dbReference type="ARBA" id="ARBA00022692"/>
    </source>
</evidence>
<dbReference type="InterPro" id="IPR037185">
    <property type="entry name" value="EmrE-like"/>
</dbReference>
<dbReference type="PANTHER" id="PTHR32322">
    <property type="entry name" value="INNER MEMBRANE TRANSPORTER"/>
    <property type="match status" value="1"/>
</dbReference>
<reference evidence="8" key="1">
    <citation type="submission" date="2016-01" db="EMBL/GenBank/DDBJ databases">
        <authorList>
            <person name="Peeters Charlotte."/>
        </authorList>
    </citation>
    <scope>NUCLEOTIDE SEQUENCE</scope>
    <source>
        <strain evidence="8">LMG 22936</strain>
    </source>
</reference>
<feature type="transmembrane region" description="Helical" evidence="6">
    <location>
        <begin position="74"/>
        <end position="93"/>
    </location>
</feature>
<dbReference type="AlphaFoldDB" id="A0A158ISY9"/>
<feature type="domain" description="EamA" evidence="7">
    <location>
        <begin position="11"/>
        <end position="144"/>
    </location>
</feature>